<keyword evidence="2" id="KW-1185">Reference proteome</keyword>
<organism evidence="1 2">
    <name type="scientific">Canavalia gladiata</name>
    <name type="common">Sword bean</name>
    <name type="synonym">Dolichos gladiatus</name>
    <dbReference type="NCBI Taxonomy" id="3824"/>
    <lineage>
        <taxon>Eukaryota</taxon>
        <taxon>Viridiplantae</taxon>
        <taxon>Streptophyta</taxon>
        <taxon>Embryophyta</taxon>
        <taxon>Tracheophyta</taxon>
        <taxon>Spermatophyta</taxon>
        <taxon>Magnoliopsida</taxon>
        <taxon>eudicotyledons</taxon>
        <taxon>Gunneridae</taxon>
        <taxon>Pentapetalae</taxon>
        <taxon>rosids</taxon>
        <taxon>fabids</taxon>
        <taxon>Fabales</taxon>
        <taxon>Fabaceae</taxon>
        <taxon>Papilionoideae</taxon>
        <taxon>50 kb inversion clade</taxon>
        <taxon>NPAAA clade</taxon>
        <taxon>indigoferoid/millettioid clade</taxon>
        <taxon>Phaseoleae</taxon>
        <taxon>Canavalia</taxon>
    </lineage>
</organism>
<sequence length="188" mass="21066">MALGAEVLFGLLTAIQRRRNFSLSGSEIDHREGDFSKHHTTNSARGEFGAPSRQLKAKNYLLKRSCHLVADAVTSHRVEVFGPSPWRTPSSYSQGHYWKHSVDMRQFATKANASLLGNLDRRPGSSYIIVRRVWSVGDVKSRIQDGAVGANFELVPASKSLRFLNRFGSFEWDEILKKITTFKAAGNQ</sequence>
<evidence type="ECO:0000313" key="2">
    <source>
        <dbReference type="Proteomes" id="UP001367508"/>
    </source>
</evidence>
<dbReference type="AlphaFoldDB" id="A0AAN9K9C7"/>
<evidence type="ECO:0000313" key="1">
    <source>
        <dbReference type="EMBL" id="KAK7313660.1"/>
    </source>
</evidence>
<proteinExistence type="predicted"/>
<name>A0AAN9K9C7_CANGL</name>
<dbReference type="Proteomes" id="UP001367508">
    <property type="component" value="Unassembled WGS sequence"/>
</dbReference>
<dbReference type="EMBL" id="JAYMYQ010000009">
    <property type="protein sequence ID" value="KAK7313660.1"/>
    <property type="molecule type" value="Genomic_DNA"/>
</dbReference>
<comment type="caution">
    <text evidence="1">The sequence shown here is derived from an EMBL/GenBank/DDBJ whole genome shotgun (WGS) entry which is preliminary data.</text>
</comment>
<gene>
    <name evidence="1" type="ORF">VNO77_38850</name>
</gene>
<reference evidence="1 2" key="1">
    <citation type="submission" date="2024-01" db="EMBL/GenBank/DDBJ databases">
        <title>The genomes of 5 underutilized Papilionoideae crops provide insights into root nodulation and disease resistanc.</title>
        <authorList>
            <person name="Jiang F."/>
        </authorList>
    </citation>
    <scope>NUCLEOTIDE SEQUENCE [LARGE SCALE GENOMIC DNA]</scope>
    <source>
        <strain evidence="1">LVBAO_FW01</strain>
        <tissue evidence="1">Leaves</tissue>
    </source>
</reference>
<protein>
    <submittedName>
        <fullName evidence="1">Uncharacterized protein</fullName>
    </submittedName>
</protein>
<accession>A0AAN9K9C7</accession>